<organism evidence="1 2">
    <name type="scientific">Lepraria neglecta</name>
    <dbReference type="NCBI Taxonomy" id="209136"/>
    <lineage>
        <taxon>Eukaryota</taxon>
        <taxon>Fungi</taxon>
        <taxon>Dikarya</taxon>
        <taxon>Ascomycota</taxon>
        <taxon>Pezizomycotina</taxon>
        <taxon>Lecanoromycetes</taxon>
        <taxon>OSLEUM clade</taxon>
        <taxon>Lecanoromycetidae</taxon>
        <taxon>Lecanorales</taxon>
        <taxon>Lecanorineae</taxon>
        <taxon>Stereocaulaceae</taxon>
        <taxon>Lepraria</taxon>
    </lineage>
</organism>
<gene>
    <name evidence="1" type="ORF">OEA41_007972</name>
</gene>
<dbReference type="EMBL" id="JASNWA010000004">
    <property type="protein sequence ID" value="KAK3176649.1"/>
    <property type="molecule type" value="Genomic_DNA"/>
</dbReference>
<dbReference type="Proteomes" id="UP001276659">
    <property type="component" value="Unassembled WGS sequence"/>
</dbReference>
<comment type="caution">
    <text evidence="1">The sequence shown here is derived from an EMBL/GenBank/DDBJ whole genome shotgun (WGS) entry which is preliminary data.</text>
</comment>
<evidence type="ECO:0000313" key="2">
    <source>
        <dbReference type="Proteomes" id="UP001276659"/>
    </source>
</evidence>
<proteinExistence type="predicted"/>
<reference evidence="1" key="1">
    <citation type="submission" date="2022-11" db="EMBL/GenBank/DDBJ databases">
        <title>Chromosomal genome sequence assembly and mating type (MAT) locus characterization of the leprose asexual lichenized fungus Lepraria neglecta (Nyl.) Erichsen.</title>
        <authorList>
            <person name="Allen J.L."/>
            <person name="Pfeffer B."/>
        </authorList>
    </citation>
    <scope>NUCLEOTIDE SEQUENCE</scope>
    <source>
        <strain evidence="1">Allen 5258</strain>
    </source>
</reference>
<sequence length="138" mass="14344">MTLNPRDPAIVIEAVDSPSISDSPVITACIHLYDASTPTPQPTPALNPRNAAVDYEQVLEPEPNPTISISSTATWSSECAPGFTLVPRDEAMVNGVGGPAILDNSPTPVCAAVITATPILPPLQQGGSEYANANRINV</sequence>
<keyword evidence="2" id="KW-1185">Reference proteome</keyword>
<evidence type="ECO:0000313" key="1">
    <source>
        <dbReference type="EMBL" id="KAK3176649.1"/>
    </source>
</evidence>
<dbReference type="AlphaFoldDB" id="A0AAD9ZHC0"/>
<name>A0AAD9ZHC0_9LECA</name>
<protein>
    <submittedName>
        <fullName evidence="1">Uncharacterized protein</fullName>
    </submittedName>
</protein>
<accession>A0AAD9ZHC0</accession>